<dbReference type="PROSITE" id="PS50002">
    <property type="entry name" value="SH3"/>
    <property type="match status" value="1"/>
</dbReference>
<feature type="compositionally biased region" description="Low complexity" evidence="6">
    <location>
        <begin position="678"/>
        <end position="697"/>
    </location>
</feature>
<dbReference type="OrthoDB" id="3183924at2759"/>
<dbReference type="InterPro" id="IPR001452">
    <property type="entry name" value="SH3_domain"/>
</dbReference>
<dbReference type="Pfam" id="PF00620">
    <property type="entry name" value="RhoGAP"/>
    <property type="match status" value="1"/>
</dbReference>
<dbReference type="InterPro" id="IPR011993">
    <property type="entry name" value="PH-like_dom_sf"/>
</dbReference>
<dbReference type="Gene3D" id="2.30.30.40">
    <property type="entry name" value="SH3 Domains"/>
    <property type="match status" value="1"/>
</dbReference>
<dbReference type="FunFam" id="1.10.555.10:FF:000006">
    <property type="entry name" value="Rho GTPase activating protein 26"/>
    <property type="match status" value="1"/>
</dbReference>
<evidence type="ECO:0000256" key="6">
    <source>
        <dbReference type="SAM" id="MobiDB-lite"/>
    </source>
</evidence>
<evidence type="ECO:0000256" key="2">
    <source>
        <dbReference type="ARBA" id="ARBA00022443"/>
    </source>
</evidence>
<evidence type="ECO:0000259" key="9">
    <source>
        <dbReference type="PROSITE" id="PS50238"/>
    </source>
</evidence>
<keyword evidence="4" id="KW-0963">Cytoplasm</keyword>
<dbReference type="FunFam" id="2.30.30.40:FF:000055">
    <property type="entry name" value="rho GTPase-activating protein 26 isoform X1"/>
    <property type="match status" value="1"/>
</dbReference>
<feature type="domain" description="PH" evidence="8">
    <location>
        <begin position="265"/>
        <end position="399"/>
    </location>
</feature>
<dbReference type="InterPro" id="IPR047234">
    <property type="entry name" value="GRAF_fam"/>
</dbReference>
<dbReference type="InterPro" id="IPR004148">
    <property type="entry name" value="BAR_dom"/>
</dbReference>
<dbReference type="PANTHER" id="PTHR12552">
    <property type="entry name" value="OLIGOPHRENIN 1"/>
    <property type="match status" value="1"/>
</dbReference>
<evidence type="ECO:0000256" key="1">
    <source>
        <dbReference type="ARBA" id="ARBA00004496"/>
    </source>
</evidence>
<feature type="domain" description="Rho-GAP" evidence="9">
    <location>
        <begin position="411"/>
        <end position="596"/>
    </location>
</feature>
<dbReference type="SUPFAM" id="SSF103657">
    <property type="entry name" value="BAR/IMD domain-like"/>
    <property type="match status" value="1"/>
</dbReference>
<comment type="subcellular location">
    <subcellularLocation>
        <location evidence="1">Cytoplasm</location>
    </subcellularLocation>
</comment>
<keyword evidence="2 5" id="KW-0728">SH3 domain</keyword>
<dbReference type="SMART" id="SM00324">
    <property type="entry name" value="RhoGAP"/>
    <property type="match status" value="1"/>
</dbReference>
<reference evidence="10" key="1">
    <citation type="submission" date="2021-03" db="EMBL/GenBank/DDBJ databases">
        <authorList>
            <person name="Bekaert M."/>
        </authorList>
    </citation>
    <scope>NUCLEOTIDE SEQUENCE</scope>
</reference>
<feature type="domain" description="SH3" evidence="7">
    <location>
        <begin position="769"/>
        <end position="828"/>
    </location>
</feature>
<dbReference type="FunFam" id="1.20.1270.60:FF:000001">
    <property type="entry name" value="Rho GTPase-activating protein 26"/>
    <property type="match status" value="1"/>
</dbReference>
<dbReference type="SUPFAM" id="SSF50044">
    <property type="entry name" value="SH3-domain"/>
    <property type="match status" value="1"/>
</dbReference>
<gene>
    <name evidence="10" type="ORF">MEDL_18725</name>
</gene>
<dbReference type="Pfam" id="PF16746">
    <property type="entry name" value="BAR_3"/>
    <property type="match status" value="1"/>
</dbReference>
<dbReference type="Gene3D" id="2.30.29.30">
    <property type="entry name" value="Pleckstrin-homology domain (PH domain)/Phosphotyrosine-binding domain (PTB)"/>
    <property type="match status" value="1"/>
</dbReference>
<evidence type="ECO:0000256" key="5">
    <source>
        <dbReference type="PROSITE-ProRule" id="PRU00192"/>
    </source>
</evidence>
<dbReference type="CDD" id="cd01249">
    <property type="entry name" value="BAR-PH_GRAF_family"/>
    <property type="match status" value="1"/>
</dbReference>
<evidence type="ECO:0000313" key="10">
    <source>
        <dbReference type="EMBL" id="CAG2204261.1"/>
    </source>
</evidence>
<dbReference type="Pfam" id="PF14604">
    <property type="entry name" value="SH3_9"/>
    <property type="match status" value="1"/>
</dbReference>
<dbReference type="Proteomes" id="UP000683360">
    <property type="component" value="Unassembled WGS sequence"/>
</dbReference>
<accession>A0A8S3R6E9</accession>
<name>A0A8S3R6E9_MYTED</name>
<dbReference type="GO" id="GO:0005096">
    <property type="term" value="F:GTPase activator activity"/>
    <property type="evidence" value="ECO:0007669"/>
    <property type="project" value="UniProtKB-KW"/>
</dbReference>
<evidence type="ECO:0000256" key="4">
    <source>
        <dbReference type="ARBA" id="ARBA00022490"/>
    </source>
</evidence>
<dbReference type="InterPro" id="IPR036028">
    <property type="entry name" value="SH3-like_dom_sf"/>
</dbReference>
<dbReference type="PANTHER" id="PTHR12552:SF1">
    <property type="entry name" value="RHO GTPASE-ACTIVATING PROTEIN GRAF"/>
    <property type="match status" value="1"/>
</dbReference>
<dbReference type="Gene3D" id="1.10.555.10">
    <property type="entry name" value="Rho GTPase activation protein"/>
    <property type="match status" value="1"/>
</dbReference>
<proteinExistence type="predicted"/>
<dbReference type="Pfam" id="PF00169">
    <property type="entry name" value="PH"/>
    <property type="match status" value="1"/>
</dbReference>
<protein>
    <submittedName>
        <fullName evidence="10">ARHGAP26</fullName>
    </submittedName>
</protein>
<organism evidence="10 11">
    <name type="scientific">Mytilus edulis</name>
    <name type="common">Blue mussel</name>
    <dbReference type="NCBI Taxonomy" id="6550"/>
    <lineage>
        <taxon>Eukaryota</taxon>
        <taxon>Metazoa</taxon>
        <taxon>Spiralia</taxon>
        <taxon>Lophotrochozoa</taxon>
        <taxon>Mollusca</taxon>
        <taxon>Bivalvia</taxon>
        <taxon>Autobranchia</taxon>
        <taxon>Pteriomorphia</taxon>
        <taxon>Mytilida</taxon>
        <taxon>Mytiloidea</taxon>
        <taxon>Mytilidae</taxon>
        <taxon>Mytilinae</taxon>
        <taxon>Mytilus</taxon>
    </lineage>
</organism>
<dbReference type="PROSITE" id="PS50238">
    <property type="entry name" value="RHOGAP"/>
    <property type="match status" value="1"/>
</dbReference>
<dbReference type="AlphaFoldDB" id="A0A8S3R6E9"/>
<dbReference type="Gene3D" id="1.20.1270.60">
    <property type="entry name" value="Arfaptin homology (AH) domain/BAR domain"/>
    <property type="match status" value="1"/>
</dbReference>
<dbReference type="InterPro" id="IPR008936">
    <property type="entry name" value="Rho_GTPase_activation_prot"/>
</dbReference>
<dbReference type="PROSITE" id="PS50003">
    <property type="entry name" value="PH_DOMAIN"/>
    <property type="match status" value="1"/>
</dbReference>
<dbReference type="EMBL" id="CAJPWZ010000942">
    <property type="protein sequence ID" value="CAG2204261.1"/>
    <property type="molecule type" value="Genomic_DNA"/>
</dbReference>
<feature type="compositionally biased region" description="Polar residues" evidence="6">
    <location>
        <begin position="639"/>
        <end position="648"/>
    </location>
</feature>
<sequence>MGLEPLEFAECLTDSPGFREKLHDHEKELERTSKAIKALIGDGKEVLAASKNLGKACKGFAQKLKDFKFECIGEKLTDDEARIAGSLSEFGTLIANVEEERERMLQQAQEHFTALEAFRKQQINSIKDEKRQFDKNTAKICQSLERYLNLKAKMNDNTLQEADAQLDLEIRGFREASMKYVLKVQEVQERKKFDFIETILAFMYSLFTFYHQCYEFNIELKDYSQNLQKTLQKTRDSFNSQKEYTENLMLKMLDNRKPITQAKGGCTREGYLYLMEKKNYRASKWMPKQAKDLTDPFYTWLLPTVREALGTTWIKHYCWYKKENKELHILPYNQVTGKLSQSTTEKLTMTSCVRRASQTIDKRFCFDVQVADRTDTLTFQAMSESDRRLWMDAMDGREPVYIKPKTTSDDSSLDDIGFQFVNKCIKAIEDRGLEENGLYRVVGVNSKVTKLISIGLDVKKREKMNLDDNTQFEIKTITSAIKNYLRSLPEPLMTYKFHSQFIQAAKQEAKTLRIHDIHTLVHKLPEKNFEMLEIIIKHLKTVSEFQDKNLMTVANLGVCFGPTLMKAEEETVAAIMDIKFLNIVVEILINNYEKIFGSTPDEPEMLNTGDTKMVPNSKRTIITDRFTPGVNHTMLSANTQSPTTSQPVYANKAPPPPTEKFRPIEKPIEFYNPAMAESSSGSSESINSSQSNHLSNSIPMSENPRKPVNMYGNAGVPEYGNVNALANRFALNIAGADNPMLNSSGLSMTGSLTGSLTGSIASNQTKPRPIKRTVRTLYRCEAENDSELSFEPNQLIFNVRASKEPGWLEGQLNGKTGLVPENYVEYID</sequence>
<keyword evidence="11" id="KW-1185">Reference proteome</keyword>
<evidence type="ECO:0000313" key="11">
    <source>
        <dbReference type="Proteomes" id="UP000683360"/>
    </source>
</evidence>
<evidence type="ECO:0000259" key="7">
    <source>
        <dbReference type="PROSITE" id="PS50002"/>
    </source>
</evidence>
<keyword evidence="3" id="KW-0343">GTPase activation</keyword>
<dbReference type="InterPro" id="IPR000198">
    <property type="entry name" value="RhoGAP_dom"/>
</dbReference>
<evidence type="ECO:0000256" key="3">
    <source>
        <dbReference type="ARBA" id="ARBA00022468"/>
    </source>
</evidence>
<dbReference type="GO" id="GO:0007165">
    <property type="term" value="P:signal transduction"/>
    <property type="evidence" value="ECO:0007669"/>
    <property type="project" value="InterPro"/>
</dbReference>
<dbReference type="SUPFAM" id="SSF50729">
    <property type="entry name" value="PH domain-like"/>
    <property type="match status" value="1"/>
</dbReference>
<dbReference type="SMART" id="SM00326">
    <property type="entry name" value="SH3"/>
    <property type="match status" value="1"/>
</dbReference>
<feature type="region of interest" description="Disordered" evidence="6">
    <location>
        <begin position="675"/>
        <end position="706"/>
    </location>
</feature>
<dbReference type="CDD" id="cd07602">
    <property type="entry name" value="BAR_RhoGAP_OPHN1-like"/>
    <property type="match status" value="1"/>
</dbReference>
<dbReference type="InterPro" id="IPR027267">
    <property type="entry name" value="AH/BAR_dom_sf"/>
</dbReference>
<evidence type="ECO:0000259" key="8">
    <source>
        <dbReference type="PROSITE" id="PS50003"/>
    </source>
</evidence>
<comment type="caution">
    <text evidence="10">The sequence shown here is derived from an EMBL/GenBank/DDBJ whole genome shotgun (WGS) entry which is preliminary data.</text>
</comment>
<feature type="region of interest" description="Disordered" evidence="6">
    <location>
        <begin position="639"/>
        <end position="663"/>
    </location>
</feature>
<dbReference type="GO" id="GO:0005829">
    <property type="term" value="C:cytosol"/>
    <property type="evidence" value="ECO:0007669"/>
    <property type="project" value="UniProtKB-ARBA"/>
</dbReference>
<dbReference type="InterPro" id="IPR001849">
    <property type="entry name" value="PH_domain"/>
</dbReference>
<dbReference type="InterPro" id="IPR047225">
    <property type="entry name" value="PH_GRAF"/>
</dbReference>
<dbReference type="CDD" id="cd11882">
    <property type="entry name" value="SH3_GRAF-like"/>
    <property type="match status" value="1"/>
</dbReference>
<dbReference type="SUPFAM" id="SSF48350">
    <property type="entry name" value="GTPase activation domain, GAP"/>
    <property type="match status" value="1"/>
</dbReference>